<dbReference type="EMBL" id="LXQA010280997">
    <property type="protein sequence ID" value="MCI40547.1"/>
    <property type="molecule type" value="Genomic_DNA"/>
</dbReference>
<dbReference type="AlphaFoldDB" id="A0A392RWL3"/>
<feature type="non-terminal residue" evidence="1">
    <location>
        <position position="1"/>
    </location>
</feature>
<dbReference type="Proteomes" id="UP000265520">
    <property type="component" value="Unassembled WGS sequence"/>
</dbReference>
<organism evidence="1 2">
    <name type="scientific">Trifolium medium</name>
    <dbReference type="NCBI Taxonomy" id="97028"/>
    <lineage>
        <taxon>Eukaryota</taxon>
        <taxon>Viridiplantae</taxon>
        <taxon>Streptophyta</taxon>
        <taxon>Embryophyta</taxon>
        <taxon>Tracheophyta</taxon>
        <taxon>Spermatophyta</taxon>
        <taxon>Magnoliopsida</taxon>
        <taxon>eudicotyledons</taxon>
        <taxon>Gunneridae</taxon>
        <taxon>Pentapetalae</taxon>
        <taxon>rosids</taxon>
        <taxon>fabids</taxon>
        <taxon>Fabales</taxon>
        <taxon>Fabaceae</taxon>
        <taxon>Papilionoideae</taxon>
        <taxon>50 kb inversion clade</taxon>
        <taxon>NPAAA clade</taxon>
        <taxon>Hologalegina</taxon>
        <taxon>IRL clade</taxon>
        <taxon>Trifolieae</taxon>
        <taxon>Trifolium</taxon>
    </lineage>
</organism>
<comment type="caution">
    <text evidence="1">The sequence shown here is derived from an EMBL/GenBank/DDBJ whole genome shotgun (WGS) entry which is preliminary data.</text>
</comment>
<protein>
    <submittedName>
        <fullName evidence="1">Uncharacterized protein</fullName>
    </submittedName>
</protein>
<accession>A0A392RWL3</accession>
<name>A0A392RWL3_9FABA</name>
<sequence length="57" mass="6526">ISRLRAAPPCLRNAREEQMKIRDAPYESARRADGREFLMHPSKRLARCAILSCVARS</sequence>
<evidence type="ECO:0000313" key="1">
    <source>
        <dbReference type="EMBL" id="MCI40547.1"/>
    </source>
</evidence>
<keyword evidence="2" id="KW-1185">Reference proteome</keyword>
<proteinExistence type="predicted"/>
<evidence type="ECO:0000313" key="2">
    <source>
        <dbReference type="Proteomes" id="UP000265520"/>
    </source>
</evidence>
<reference evidence="1 2" key="1">
    <citation type="journal article" date="2018" name="Front. Plant Sci.">
        <title>Red Clover (Trifolium pratense) and Zigzag Clover (T. medium) - A Picture of Genomic Similarities and Differences.</title>
        <authorList>
            <person name="Dluhosova J."/>
            <person name="Istvanek J."/>
            <person name="Nedelnik J."/>
            <person name="Repkova J."/>
        </authorList>
    </citation>
    <scope>NUCLEOTIDE SEQUENCE [LARGE SCALE GENOMIC DNA]</scope>
    <source>
        <strain evidence="2">cv. 10/8</strain>
        <tissue evidence="1">Leaf</tissue>
    </source>
</reference>